<dbReference type="OrthoDB" id="7906624at2"/>
<accession>A0A1W2D3V4</accession>
<evidence type="ECO:0000313" key="2">
    <source>
        <dbReference type="Proteomes" id="UP000192656"/>
    </source>
</evidence>
<keyword evidence="2" id="KW-1185">Reference proteome</keyword>
<proteinExistence type="predicted"/>
<dbReference type="STRING" id="937218.SAMN06297251_112105"/>
<sequence>MVAPVLMTWDEVIDVRTAVIHSGKSDATIRRLCKQHGLSRQTTPHAPLEISLVALEMALHGDFEAIELLREGHRSNDRVIRYLHHLGLPIPRNDQT</sequence>
<gene>
    <name evidence="1" type="ORF">SAMN06297251_112105</name>
</gene>
<reference evidence="1 2" key="1">
    <citation type="submission" date="2017-04" db="EMBL/GenBank/DDBJ databases">
        <authorList>
            <person name="Afonso C.L."/>
            <person name="Miller P.J."/>
            <person name="Scott M.A."/>
            <person name="Spackman E."/>
            <person name="Goraichik I."/>
            <person name="Dimitrov K.M."/>
            <person name="Suarez D.L."/>
            <person name="Swayne D.E."/>
        </authorList>
    </citation>
    <scope>NUCLEOTIDE SEQUENCE [LARGE SCALE GENOMIC DNA]</scope>
    <source>
        <strain evidence="1 2">CGMCC 1.10972</strain>
    </source>
</reference>
<evidence type="ECO:0000313" key="1">
    <source>
        <dbReference type="EMBL" id="SMC92089.1"/>
    </source>
</evidence>
<dbReference type="Proteomes" id="UP000192656">
    <property type="component" value="Unassembled WGS sequence"/>
</dbReference>
<name>A0A1W2D3V4_9HYPH</name>
<organism evidence="1 2">
    <name type="scientific">Fulvimarina manganoxydans</name>
    <dbReference type="NCBI Taxonomy" id="937218"/>
    <lineage>
        <taxon>Bacteria</taxon>
        <taxon>Pseudomonadati</taxon>
        <taxon>Pseudomonadota</taxon>
        <taxon>Alphaproteobacteria</taxon>
        <taxon>Hyphomicrobiales</taxon>
        <taxon>Aurantimonadaceae</taxon>
        <taxon>Fulvimarina</taxon>
    </lineage>
</organism>
<dbReference type="EMBL" id="FWXR01000012">
    <property type="protein sequence ID" value="SMC92089.1"/>
    <property type="molecule type" value="Genomic_DNA"/>
</dbReference>
<protein>
    <submittedName>
        <fullName evidence="1">Uncharacterized protein</fullName>
    </submittedName>
</protein>
<dbReference type="AlphaFoldDB" id="A0A1W2D3V4"/>